<accession>A0A6P1MFE9</accession>
<evidence type="ECO:0000256" key="3">
    <source>
        <dbReference type="ARBA" id="ARBA00022500"/>
    </source>
</evidence>
<dbReference type="Pfam" id="PF17200">
    <property type="entry name" value="sCache_2"/>
    <property type="match status" value="1"/>
</dbReference>
<keyword evidence="14" id="KW-1185">Reference proteome</keyword>
<keyword evidence="8" id="KW-0807">Transducer</keyword>
<evidence type="ECO:0000259" key="12">
    <source>
        <dbReference type="PROSITE" id="PS50885"/>
    </source>
</evidence>
<gene>
    <name evidence="13" type="ORF">Ami3637_10465</name>
</gene>
<dbReference type="InterPro" id="IPR004089">
    <property type="entry name" value="MCPsignal_dom"/>
</dbReference>
<dbReference type="PROSITE" id="PS50111">
    <property type="entry name" value="CHEMOTAXIS_TRANSDUC_2"/>
    <property type="match status" value="1"/>
</dbReference>
<feature type="coiled-coil region" evidence="9">
    <location>
        <begin position="358"/>
        <end position="385"/>
    </location>
</feature>
<dbReference type="Gene3D" id="3.30.450.20">
    <property type="entry name" value="PAS domain"/>
    <property type="match status" value="1"/>
</dbReference>
<keyword evidence="9" id="KW-0175">Coiled coil</keyword>
<comment type="subcellular location">
    <subcellularLocation>
        <location evidence="1">Cell membrane</location>
        <topology evidence="1">Multi-pass membrane protein</topology>
    </subcellularLocation>
</comment>
<dbReference type="AlphaFoldDB" id="A0A6P1MFE9"/>
<dbReference type="Pfam" id="PF00015">
    <property type="entry name" value="MCPsignal"/>
    <property type="match status" value="1"/>
</dbReference>
<sequence>MFKQSKLKTKLVVFIGFLLLITVFVQGLISYVELTKAHNASITAEQKKFDAIIQESVETLISTLNVNHQRYLKGEITHEQEMAEAKEIVRDARYNNGEGYFWADLADGTCEVHMNPAYEGKKRINEKDLAGNYYIQNLIKAGNQNGGGFTEFYFTKPNEDGSFKKRGFTEKYEPYGWYISTGNYYDDIEKTIRTYEKSKNQSLLLIILSSVLIGGLGVICMLIMAERISRHLKTVTDRLMLLGQGDLHSPVPEVKTGDELETLAVATRQTIDNLGVTIHNIDTSMKEFSKGNYVLDTTENYIGDLSEIYTSIRNFSVQISSTLSQINAASSEVAQGSEQVSSGAQSLAEGASEQAGSIQELLNYVEEMTSQINQTVENAEKAKRISVEASEATTLGQKQIEKMIAAMDEISKTSIEIGKIIKNIDDIAFQTNILALNAAVEAARAGAAGKGFAVVADEVRNLASKSADYAKNTADLIERSQVAIKSGSNIVSDTAESLENIISDSEKSAEVIQYIADKTIEQKDSITHVNSSIQQVSTVIQMNSATAEESAAISEELSGQAQMLKDLIGQFKYVETM</sequence>
<feature type="domain" description="HAMP" evidence="12">
    <location>
        <begin position="226"/>
        <end position="279"/>
    </location>
</feature>
<evidence type="ECO:0000256" key="1">
    <source>
        <dbReference type="ARBA" id="ARBA00004651"/>
    </source>
</evidence>
<evidence type="ECO:0000256" key="10">
    <source>
        <dbReference type="SAM" id="Phobius"/>
    </source>
</evidence>
<dbReference type="KEGG" id="amic:Ami3637_10465"/>
<organism evidence="13 14">
    <name type="scientific">Aminipila terrae</name>
    <dbReference type="NCBI Taxonomy" id="2697030"/>
    <lineage>
        <taxon>Bacteria</taxon>
        <taxon>Bacillati</taxon>
        <taxon>Bacillota</taxon>
        <taxon>Clostridia</taxon>
        <taxon>Peptostreptococcales</taxon>
        <taxon>Anaerovoracaceae</taxon>
        <taxon>Aminipila</taxon>
    </lineage>
</organism>
<dbReference type="SMART" id="SM00283">
    <property type="entry name" value="MA"/>
    <property type="match status" value="1"/>
</dbReference>
<evidence type="ECO:0000256" key="6">
    <source>
        <dbReference type="ARBA" id="ARBA00023136"/>
    </source>
</evidence>
<proteinExistence type="inferred from homology"/>
<dbReference type="InterPro" id="IPR003660">
    <property type="entry name" value="HAMP_dom"/>
</dbReference>
<dbReference type="PANTHER" id="PTHR43531:SF11">
    <property type="entry name" value="METHYL-ACCEPTING CHEMOTAXIS PROTEIN 3"/>
    <property type="match status" value="1"/>
</dbReference>
<evidence type="ECO:0000256" key="4">
    <source>
        <dbReference type="ARBA" id="ARBA00022692"/>
    </source>
</evidence>
<dbReference type="GO" id="GO:0007165">
    <property type="term" value="P:signal transduction"/>
    <property type="evidence" value="ECO:0007669"/>
    <property type="project" value="UniProtKB-KW"/>
</dbReference>
<evidence type="ECO:0000256" key="5">
    <source>
        <dbReference type="ARBA" id="ARBA00022989"/>
    </source>
</evidence>
<dbReference type="PROSITE" id="PS50885">
    <property type="entry name" value="HAMP"/>
    <property type="match status" value="1"/>
</dbReference>
<evidence type="ECO:0000313" key="13">
    <source>
        <dbReference type="EMBL" id="QHI72772.1"/>
    </source>
</evidence>
<reference evidence="13 14" key="1">
    <citation type="submission" date="2020-01" db="EMBL/GenBank/DDBJ databases">
        <title>Genomic analysis of Aminipila sp. CBA3637.</title>
        <authorList>
            <person name="Kim Y.B."/>
            <person name="Roh S.W."/>
        </authorList>
    </citation>
    <scope>NUCLEOTIDE SEQUENCE [LARGE SCALE GENOMIC DNA]</scope>
    <source>
        <strain evidence="13 14">CBA3637</strain>
    </source>
</reference>
<feature type="transmembrane region" description="Helical" evidence="10">
    <location>
        <begin position="203"/>
        <end position="224"/>
    </location>
</feature>
<comment type="similarity">
    <text evidence="7">Belongs to the methyl-accepting chemotaxis (MCP) protein family.</text>
</comment>
<dbReference type="GO" id="GO:0004888">
    <property type="term" value="F:transmembrane signaling receptor activity"/>
    <property type="evidence" value="ECO:0007669"/>
    <property type="project" value="TreeGrafter"/>
</dbReference>
<dbReference type="InterPro" id="IPR033480">
    <property type="entry name" value="sCache_2"/>
</dbReference>
<evidence type="ECO:0000256" key="7">
    <source>
        <dbReference type="ARBA" id="ARBA00029447"/>
    </source>
</evidence>
<dbReference type="GO" id="GO:0005886">
    <property type="term" value="C:plasma membrane"/>
    <property type="evidence" value="ECO:0007669"/>
    <property type="project" value="UniProtKB-SubCell"/>
</dbReference>
<dbReference type="InterPro" id="IPR051310">
    <property type="entry name" value="MCP_chemotaxis"/>
</dbReference>
<dbReference type="Gene3D" id="6.10.340.10">
    <property type="match status" value="1"/>
</dbReference>
<dbReference type="Gene3D" id="1.10.287.950">
    <property type="entry name" value="Methyl-accepting chemotaxis protein"/>
    <property type="match status" value="1"/>
</dbReference>
<evidence type="ECO:0000259" key="11">
    <source>
        <dbReference type="PROSITE" id="PS50111"/>
    </source>
</evidence>
<dbReference type="Proteomes" id="UP000463883">
    <property type="component" value="Chromosome"/>
</dbReference>
<evidence type="ECO:0000256" key="9">
    <source>
        <dbReference type="SAM" id="Coils"/>
    </source>
</evidence>
<protein>
    <submittedName>
        <fullName evidence="13">Chemotaxis protein</fullName>
    </submittedName>
</protein>
<dbReference type="SMART" id="SM01049">
    <property type="entry name" value="Cache_2"/>
    <property type="match status" value="1"/>
</dbReference>
<evidence type="ECO:0000256" key="8">
    <source>
        <dbReference type="PROSITE-ProRule" id="PRU00284"/>
    </source>
</evidence>
<dbReference type="EMBL" id="CP047591">
    <property type="protein sequence ID" value="QHI72772.1"/>
    <property type="molecule type" value="Genomic_DNA"/>
</dbReference>
<evidence type="ECO:0000313" key="14">
    <source>
        <dbReference type="Proteomes" id="UP000463883"/>
    </source>
</evidence>
<keyword evidence="5 10" id="KW-1133">Transmembrane helix</keyword>
<dbReference type="SUPFAM" id="SSF58104">
    <property type="entry name" value="Methyl-accepting chemotaxis protein (MCP) signaling domain"/>
    <property type="match status" value="2"/>
</dbReference>
<keyword evidence="6 10" id="KW-0472">Membrane</keyword>
<dbReference type="CDD" id="cd06225">
    <property type="entry name" value="HAMP"/>
    <property type="match status" value="1"/>
</dbReference>
<dbReference type="RefSeq" id="WP_162362539.1">
    <property type="nucleotide sequence ID" value="NZ_CP047591.1"/>
</dbReference>
<keyword evidence="4 10" id="KW-0812">Transmembrane</keyword>
<dbReference type="PANTHER" id="PTHR43531">
    <property type="entry name" value="PROTEIN ICFG"/>
    <property type="match status" value="1"/>
</dbReference>
<keyword evidence="2" id="KW-1003">Cell membrane</keyword>
<name>A0A6P1MFE9_9FIRM</name>
<evidence type="ECO:0000256" key="2">
    <source>
        <dbReference type="ARBA" id="ARBA00022475"/>
    </source>
</evidence>
<dbReference type="GO" id="GO:0006935">
    <property type="term" value="P:chemotaxis"/>
    <property type="evidence" value="ECO:0007669"/>
    <property type="project" value="UniProtKB-KW"/>
</dbReference>
<feature type="domain" description="Methyl-accepting transducer" evidence="11">
    <location>
        <begin position="329"/>
        <end position="558"/>
    </location>
</feature>
<keyword evidence="3" id="KW-0145">Chemotaxis</keyword>